<feature type="domain" description="FAS1" evidence="2">
    <location>
        <begin position="18"/>
        <end position="166"/>
    </location>
</feature>
<feature type="domain" description="FAS1" evidence="2">
    <location>
        <begin position="168"/>
        <end position="298"/>
    </location>
</feature>
<dbReference type="RefSeq" id="XP_060345824.1">
    <property type="nucleotide sequence ID" value="XM_060495476.1"/>
</dbReference>
<comment type="caution">
    <text evidence="3">The sequence shown here is derived from an EMBL/GenBank/DDBJ whole genome shotgun (WGS) entry which is preliminary data.</text>
</comment>
<evidence type="ECO:0000259" key="2">
    <source>
        <dbReference type="PROSITE" id="PS50213"/>
    </source>
</evidence>
<proteinExistence type="predicted"/>
<keyword evidence="1" id="KW-0732">Signal</keyword>
<protein>
    <submittedName>
        <fullName evidence="3">MFP1 protein</fullName>
    </submittedName>
</protein>
<gene>
    <name evidence="3" type="ORF">CPAR01_11217</name>
</gene>
<feature type="signal peptide" evidence="1">
    <location>
        <begin position="1"/>
        <end position="18"/>
    </location>
</feature>
<dbReference type="SMART" id="SM00554">
    <property type="entry name" value="FAS1"/>
    <property type="match status" value="2"/>
</dbReference>
<dbReference type="InterPro" id="IPR050904">
    <property type="entry name" value="Adhesion/Biosynth-related"/>
</dbReference>
<accession>A0ABQ9SBM5</accession>
<evidence type="ECO:0000313" key="3">
    <source>
        <dbReference type="EMBL" id="KAK1531568.1"/>
    </source>
</evidence>
<dbReference type="Gene3D" id="2.30.180.10">
    <property type="entry name" value="FAS1 domain"/>
    <property type="match status" value="2"/>
</dbReference>
<dbReference type="PANTHER" id="PTHR10900">
    <property type="entry name" value="PERIOSTIN-RELATED"/>
    <property type="match status" value="1"/>
</dbReference>
<evidence type="ECO:0000313" key="4">
    <source>
        <dbReference type="Proteomes" id="UP001241169"/>
    </source>
</evidence>
<dbReference type="GeneID" id="85379375"/>
<feature type="chain" id="PRO_5046066279" evidence="1">
    <location>
        <begin position="19"/>
        <end position="403"/>
    </location>
</feature>
<dbReference type="SUPFAM" id="SSF82153">
    <property type="entry name" value="FAS1 domain"/>
    <property type="match status" value="2"/>
</dbReference>
<dbReference type="Pfam" id="PF02469">
    <property type="entry name" value="Fasciclin"/>
    <property type="match status" value="2"/>
</dbReference>
<dbReference type="Proteomes" id="UP001241169">
    <property type="component" value="Unassembled WGS sequence"/>
</dbReference>
<dbReference type="PANTHER" id="PTHR10900:SF77">
    <property type="entry name" value="FI19380P1"/>
    <property type="match status" value="1"/>
</dbReference>
<reference evidence="3 4" key="1">
    <citation type="submission" date="2016-10" db="EMBL/GenBank/DDBJ databases">
        <title>The genome sequence of Colletotrichum fioriniae PJ7.</title>
        <authorList>
            <person name="Baroncelli R."/>
        </authorList>
    </citation>
    <scope>NUCLEOTIDE SEQUENCE [LARGE SCALE GENOMIC DNA]</scope>
    <source>
        <strain evidence="3 4">IMI 384185</strain>
    </source>
</reference>
<organism evidence="3 4">
    <name type="scientific">Colletotrichum paranaense</name>
    <dbReference type="NCBI Taxonomy" id="1914294"/>
    <lineage>
        <taxon>Eukaryota</taxon>
        <taxon>Fungi</taxon>
        <taxon>Dikarya</taxon>
        <taxon>Ascomycota</taxon>
        <taxon>Pezizomycotina</taxon>
        <taxon>Sordariomycetes</taxon>
        <taxon>Hypocreomycetidae</taxon>
        <taxon>Glomerellales</taxon>
        <taxon>Glomerellaceae</taxon>
        <taxon>Colletotrichum</taxon>
        <taxon>Colletotrichum acutatum species complex</taxon>
    </lineage>
</organism>
<sequence length="403" mass="43855">MRLSLIALAAVLLGSASAKSLSQALISHGSLSMLHDLLKDLDLLERFQTAERSTFLAMTDDALVGLANWGLNMSTIDPALASAILEYHFLEGVFTSSDPSLKTDAQLAHSVLRPPILTNVTDGPAVKLSIIDGSLSAESGIQKVMPINESDITHDNGVLHTIDSNLVLPHNLSETTNLGNLHKFWDLVERSKTREILEAMKDVTVFLPDDKAVRQWSSALGSLTPEQLATIVANHAIPNRVLYHSAFSAEGNEYKTLSGMKVTVSRDSCGNLFVNEAKILKEDVLIFGGVAHILDGVLVPSGHRACQSLLNELRAYTALYPSSWKVMGKTFVVATGAFSLTVLAFLTALKGHDPQEYSCRNRFQPAWLSHKVSEAIKLLIDFAEGRPYGGDWVSGIDCRTQHN</sequence>
<dbReference type="InterPro" id="IPR036378">
    <property type="entry name" value="FAS1_dom_sf"/>
</dbReference>
<dbReference type="EMBL" id="MOPA01000009">
    <property type="protein sequence ID" value="KAK1531568.1"/>
    <property type="molecule type" value="Genomic_DNA"/>
</dbReference>
<keyword evidence="4" id="KW-1185">Reference proteome</keyword>
<dbReference type="PROSITE" id="PS50213">
    <property type="entry name" value="FAS1"/>
    <property type="match status" value="2"/>
</dbReference>
<name>A0ABQ9SBM5_9PEZI</name>
<evidence type="ECO:0000256" key="1">
    <source>
        <dbReference type="SAM" id="SignalP"/>
    </source>
</evidence>
<dbReference type="InterPro" id="IPR000782">
    <property type="entry name" value="FAS1_domain"/>
</dbReference>